<keyword evidence="5" id="KW-0809">Transit peptide</keyword>
<evidence type="ECO:0000256" key="4">
    <source>
        <dbReference type="ARBA" id="ARBA00022832"/>
    </source>
</evidence>
<keyword evidence="4" id="KW-0276">Fatty acid metabolism</keyword>
<keyword evidence="2" id="KW-0444">Lipid biosynthesis</keyword>
<dbReference type="STRING" id="1234409.C683_0353"/>
<organism evidence="10 11">
    <name type="scientific">Catellicoccus marimammalium M35/04/3</name>
    <dbReference type="NCBI Taxonomy" id="1234409"/>
    <lineage>
        <taxon>Bacteria</taxon>
        <taxon>Bacillati</taxon>
        <taxon>Bacillota</taxon>
        <taxon>Bacilli</taxon>
        <taxon>Lactobacillales</taxon>
        <taxon>Enterococcaceae</taxon>
        <taxon>Catellicoccus</taxon>
    </lineage>
</organism>
<keyword evidence="3" id="KW-0378">Hydrolase</keyword>
<dbReference type="Pfam" id="PF01643">
    <property type="entry name" value="Acyl-ACP_TE"/>
    <property type="match status" value="1"/>
</dbReference>
<dbReference type="GO" id="GO:0000036">
    <property type="term" value="F:acyl carrier activity"/>
    <property type="evidence" value="ECO:0007669"/>
    <property type="project" value="TreeGrafter"/>
</dbReference>
<dbReference type="GO" id="GO:0016297">
    <property type="term" value="F:fatty acyl-[ACP] hydrolase activity"/>
    <property type="evidence" value="ECO:0007669"/>
    <property type="project" value="InterPro"/>
</dbReference>
<dbReference type="InterPro" id="IPR029069">
    <property type="entry name" value="HotDog_dom_sf"/>
</dbReference>
<dbReference type="PANTHER" id="PTHR31727">
    <property type="entry name" value="OLEOYL-ACYL CARRIER PROTEIN THIOESTERASE 1, CHLOROPLASTIC"/>
    <property type="match status" value="1"/>
</dbReference>
<dbReference type="InterPro" id="IPR049427">
    <property type="entry name" value="Acyl-ACP_TE_C"/>
</dbReference>
<dbReference type="Pfam" id="PF20791">
    <property type="entry name" value="Acyl-ACP_TE_C"/>
    <property type="match status" value="1"/>
</dbReference>
<dbReference type="CDD" id="cd00586">
    <property type="entry name" value="4HBT"/>
    <property type="match status" value="1"/>
</dbReference>
<dbReference type="AlphaFoldDB" id="K8ZC36"/>
<dbReference type="Proteomes" id="UP000016057">
    <property type="component" value="Unassembled WGS sequence"/>
</dbReference>
<dbReference type="eggNOG" id="COG3884">
    <property type="taxonomic scope" value="Bacteria"/>
</dbReference>
<reference evidence="10 11" key="1">
    <citation type="journal article" date="2013" name="Genome Announc.">
        <title>Draft Genome Sequence of Catellicoccus marimammalium, a Novel Species Commonly Found in Gull Feces.</title>
        <authorList>
            <person name="Weigand M.R."/>
            <person name="Ryu H."/>
            <person name="Bozcek L."/>
            <person name="Konstantinidis K.T."/>
            <person name="Santo Domingo J.W."/>
        </authorList>
    </citation>
    <scope>NUCLEOTIDE SEQUENCE [LARGE SCALE GENOMIC DNA]</scope>
    <source>
        <strain evidence="10 11">M35/04/3</strain>
    </source>
</reference>
<evidence type="ECO:0000313" key="11">
    <source>
        <dbReference type="Proteomes" id="UP000016057"/>
    </source>
</evidence>
<evidence type="ECO:0000256" key="2">
    <source>
        <dbReference type="ARBA" id="ARBA00022516"/>
    </source>
</evidence>
<name>K8ZC36_9ENTE</name>
<dbReference type="OrthoDB" id="9801517at2"/>
<feature type="domain" description="Acyl-ACP thioesterase N-terminal hotdog" evidence="8">
    <location>
        <begin position="3"/>
        <end position="132"/>
    </location>
</feature>
<accession>K8ZC36</accession>
<evidence type="ECO:0000256" key="5">
    <source>
        <dbReference type="ARBA" id="ARBA00022946"/>
    </source>
</evidence>
<evidence type="ECO:0000256" key="7">
    <source>
        <dbReference type="ARBA" id="ARBA00023160"/>
    </source>
</evidence>
<sequence length="253" mass="29802">MGLSYTTTHQVQFYECDIHKQLTLPMLMSVAITAGELQTYSLDPTADAYLEEHHLGWIITNHSLDIHQFPKENEQIFVTTEAESYNKFFCYRNFYIHNQQGKCLATMKSVFSLMDLETRKIVTVPEEVISVYQSEKIKRIHRFPVVPDPSGEMLAQENYRVRYFDLDTNRHVNNARYLAWMLDVLPFSFLEKYEPTHIEISFQKEIEYGNTISSQCEERESTEADKETAHYIYNQDVLSAKALISWRQRNENE</sequence>
<evidence type="ECO:0000313" key="10">
    <source>
        <dbReference type="EMBL" id="EKU27572.1"/>
    </source>
</evidence>
<comment type="similarity">
    <text evidence="1">Belongs to the acyl-ACP thioesterase family.</text>
</comment>
<dbReference type="PANTHER" id="PTHR31727:SF6">
    <property type="entry name" value="OLEOYL-ACYL CARRIER PROTEIN THIOESTERASE 1, CHLOROPLASTIC"/>
    <property type="match status" value="1"/>
</dbReference>
<evidence type="ECO:0000256" key="1">
    <source>
        <dbReference type="ARBA" id="ARBA00006500"/>
    </source>
</evidence>
<dbReference type="SUPFAM" id="SSF54637">
    <property type="entry name" value="Thioesterase/thiol ester dehydrase-isomerase"/>
    <property type="match status" value="2"/>
</dbReference>
<gene>
    <name evidence="10" type="ORF">C683_0353</name>
</gene>
<keyword evidence="7" id="KW-0275">Fatty acid biosynthesis</keyword>
<dbReference type="Gene3D" id="3.10.129.10">
    <property type="entry name" value="Hotdog Thioesterase"/>
    <property type="match status" value="1"/>
</dbReference>
<dbReference type="RefSeq" id="WP_009488774.1">
    <property type="nucleotide sequence ID" value="NZ_AMYT01000011.1"/>
</dbReference>
<evidence type="ECO:0000259" key="9">
    <source>
        <dbReference type="Pfam" id="PF20791"/>
    </source>
</evidence>
<dbReference type="EMBL" id="AMYT01000011">
    <property type="protein sequence ID" value="EKU27572.1"/>
    <property type="molecule type" value="Genomic_DNA"/>
</dbReference>
<dbReference type="InterPro" id="IPR002864">
    <property type="entry name" value="Acyl-ACP_thioesterase_NHD"/>
</dbReference>
<proteinExistence type="inferred from homology"/>
<protein>
    <submittedName>
        <fullName evidence="10">Acyl-ACP thioesterase</fullName>
    </submittedName>
</protein>
<evidence type="ECO:0000256" key="6">
    <source>
        <dbReference type="ARBA" id="ARBA00023098"/>
    </source>
</evidence>
<feature type="domain" description="Acyl-ACP thioesterase-like C-terminal" evidence="9">
    <location>
        <begin position="156"/>
        <end position="247"/>
    </location>
</feature>
<evidence type="ECO:0000256" key="3">
    <source>
        <dbReference type="ARBA" id="ARBA00022801"/>
    </source>
</evidence>
<dbReference type="PATRIC" id="fig|1234409.3.peg.320"/>
<dbReference type="InterPro" id="IPR045023">
    <property type="entry name" value="FATA/B"/>
</dbReference>
<comment type="caution">
    <text evidence="10">The sequence shown here is derived from an EMBL/GenBank/DDBJ whole genome shotgun (WGS) entry which is preliminary data.</text>
</comment>
<keyword evidence="6" id="KW-0443">Lipid metabolism</keyword>
<keyword evidence="11" id="KW-1185">Reference proteome</keyword>
<evidence type="ECO:0000259" key="8">
    <source>
        <dbReference type="Pfam" id="PF01643"/>
    </source>
</evidence>